<keyword evidence="4" id="KW-1185">Reference proteome</keyword>
<feature type="signal peptide" evidence="2">
    <location>
        <begin position="1"/>
        <end position="29"/>
    </location>
</feature>
<feature type="compositionally biased region" description="Polar residues" evidence="1">
    <location>
        <begin position="182"/>
        <end position="216"/>
    </location>
</feature>
<sequence length="527" mass="60717">MFEVSGGMFVLSVQLLALQTLLWNPKQYAEKLKIPRWHKSLKTNPHNNKCENSFSPTLSMTTQSVRDKKNEADLPHCGPRPGEDKVADHQQDHEEHLKTAGVRYHHQQPPLGDHMITLLDDDLKHDQLVPLRQCEKQLPQEHAHLTNQEPLQLPPEVSKIPLILHINEKQLQKSLPVHSKQIPLTNHTPRSQKHSQSQFFYSTGEGTPPRANTPSVDDSELDDEQMPLSSVLHKQHKGRFVQKRIRDSSDEEKEDSQEQNRSQQQGKQPTKEQDRHQVKYRKQQPIEPQTDDSDIDEDEEERSLFITQHKYLQEPQDTELYQPATKQPRTPPRQQVKQPPAPPKKEPPAKTTRGRGAARATGRGATTTRVKTAAGTKHSFTADFLSFIVQLKTVSLEATRRSPFINGTNMSAVDMLYQVVEEAEQERATHRAIRHELATLNPVELTGLFHDELSLYLDSMLDGQPGVVYAELLRRELNVVLDLDDIFRYHSLDMLREFENYNTLYVIWWHAAYNFPYRLSVEDLQIP</sequence>
<accession>A0A9W9YN26</accession>
<dbReference type="Proteomes" id="UP001163046">
    <property type="component" value="Unassembled WGS sequence"/>
</dbReference>
<reference evidence="3" key="1">
    <citation type="submission" date="2023-01" db="EMBL/GenBank/DDBJ databases">
        <title>Genome assembly of the deep-sea coral Lophelia pertusa.</title>
        <authorList>
            <person name="Herrera S."/>
            <person name="Cordes E."/>
        </authorList>
    </citation>
    <scope>NUCLEOTIDE SEQUENCE</scope>
    <source>
        <strain evidence="3">USNM1676648</strain>
        <tissue evidence="3">Polyp</tissue>
    </source>
</reference>
<gene>
    <name evidence="3" type="ORF">OS493_019928</name>
</gene>
<dbReference type="EMBL" id="MU827313">
    <property type="protein sequence ID" value="KAJ7359021.1"/>
    <property type="molecule type" value="Genomic_DNA"/>
</dbReference>
<feature type="compositionally biased region" description="Basic and acidic residues" evidence="1">
    <location>
        <begin position="81"/>
        <end position="94"/>
    </location>
</feature>
<proteinExistence type="predicted"/>
<organism evidence="3 4">
    <name type="scientific">Desmophyllum pertusum</name>
    <dbReference type="NCBI Taxonomy" id="174260"/>
    <lineage>
        <taxon>Eukaryota</taxon>
        <taxon>Metazoa</taxon>
        <taxon>Cnidaria</taxon>
        <taxon>Anthozoa</taxon>
        <taxon>Hexacorallia</taxon>
        <taxon>Scleractinia</taxon>
        <taxon>Caryophylliina</taxon>
        <taxon>Caryophylliidae</taxon>
        <taxon>Desmophyllum</taxon>
    </lineage>
</organism>
<protein>
    <submittedName>
        <fullName evidence="3">Uncharacterized protein</fullName>
    </submittedName>
</protein>
<keyword evidence="2" id="KW-0732">Signal</keyword>
<feature type="region of interest" description="Disordered" evidence="1">
    <location>
        <begin position="182"/>
        <end position="373"/>
    </location>
</feature>
<comment type="caution">
    <text evidence="3">The sequence shown here is derived from an EMBL/GenBank/DDBJ whole genome shotgun (WGS) entry which is preliminary data.</text>
</comment>
<evidence type="ECO:0000313" key="4">
    <source>
        <dbReference type="Proteomes" id="UP001163046"/>
    </source>
</evidence>
<feature type="chain" id="PRO_5040972237" evidence="2">
    <location>
        <begin position="30"/>
        <end position="527"/>
    </location>
</feature>
<feature type="compositionally biased region" description="Low complexity" evidence="1">
    <location>
        <begin position="349"/>
        <end position="373"/>
    </location>
</feature>
<feature type="region of interest" description="Disordered" evidence="1">
    <location>
        <begin position="70"/>
        <end position="94"/>
    </location>
</feature>
<evidence type="ECO:0000313" key="3">
    <source>
        <dbReference type="EMBL" id="KAJ7359021.1"/>
    </source>
</evidence>
<feature type="compositionally biased region" description="Polar residues" evidence="1">
    <location>
        <begin position="259"/>
        <end position="268"/>
    </location>
</feature>
<evidence type="ECO:0000256" key="2">
    <source>
        <dbReference type="SAM" id="SignalP"/>
    </source>
</evidence>
<name>A0A9W9YN26_9CNID</name>
<feature type="compositionally biased region" description="Basic residues" evidence="1">
    <location>
        <begin position="233"/>
        <end position="243"/>
    </location>
</feature>
<feature type="compositionally biased region" description="Acidic residues" evidence="1">
    <location>
        <begin position="289"/>
        <end position="301"/>
    </location>
</feature>
<evidence type="ECO:0000256" key="1">
    <source>
        <dbReference type="SAM" id="MobiDB-lite"/>
    </source>
</evidence>
<dbReference type="AlphaFoldDB" id="A0A9W9YN26"/>